<dbReference type="InterPro" id="IPR001844">
    <property type="entry name" value="Cpn60/GroEL"/>
</dbReference>
<dbReference type="PROSITE" id="PS00296">
    <property type="entry name" value="CHAPERONINS_CPN60"/>
    <property type="match status" value="1"/>
</dbReference>
<dbReference type="HAMAP" id="MF_00600">
    <property type="entry name" value="CH60"/>
    <property type="match status" value="1"/>
</dbReference>
<sequence length="539" mass="56971">MAAKKIIYGHDASESIKRGIKKLAQAVKVTLGPKGRNVIIEKSFGSPTVVNDGVTVAKEIELEDPYEDMGAKMVKEAASKTNDMVGDGTSTATLLAEAIFEEGLKNITAGANPVDIKHGIEKAVDALTKELTRMSIKISGKKEIAQIAAIAGNNDAEIGRQIADAMDKVGKDGVITVEEGKSLQTTVDVVEGMQFDKGYLSPYFVTSPETMETVFENPYILIHEKKLSAIKELVPLLEKIAKSGRALILIAEDVEGEALSTLVVNKLRGTLQCAAIKAPGFGDRRKAMLGDIAALTGAKALFEDLGIQLSGVQLADLGKAKKVVIDKDTTTIIEGIGDQNEVQGRIAQIKAEISSTTSDYDREKLQERLAKLSGGIARINVGAATEAEMKEKKYRVEDAVQATRAAVDEGILPGGGVALLRASKALDAVSVKGDEKIGVNIVRVATEKPIQLIAENAGLEGAVILQKVKDASGNYGYDAFGEKYTDMVESGIIDAAKVVKVALQNGASIATLLLTTNAVIGEIPEGKEAAASAPCGHRH</sequence>
<dbReference type="Proteomes" id="UP000034954">
    <property type="component" value="Unassembled WGS sequence"/>
</dbReference>
<comment type="caution">
    <text evidence="6">Lacks conserved residue(s) required for the propagation of feature annotation.</text>
</comment>
<dbReference type="InterPro" id="IPR027409">
    <property type="entry name" value="GroEL-like_apical_dom_sf"/>
</dbReference>
<evidence type="ECO:0000256" key="7">
    <source>
        <dbReference type="RuleBase" id="RU000418"/>
    </source>
</evidence>
<comment type="subunit">
    <text evidence="6 8">Forms a cylinder of 14 subunits composed of two heptameric rings stacked back-to-back. Interacts with the co-chaperonin GroES.</text>
</comment>
<feature type="binding site" evidence="6">
    <location>
        <position position="494"/>
    </location>
    <ligand>
        <name>ATP</name>
        <dbReference type="ChEBI" id="CHEBI:30616"/>
    </ligand>
</feature>
<feature type="binding site" evidence="6">
    <location>
        <position position="415"/>
    </location>
    <ligand>
        <name>ATP</name>
        <dbReference type="ChEBI" id="CHEBI:30616"/>
    </ligand>
</feature>
<keyword evidence="3 6" id="KW-0067">ATP-binding</keyword>
<dbReference type="NCBIfam" id="NF009488">
    <property type="entry name" value="PRK12850.1"/>
    <property type="match status" value="1"/>
</dbReference>
<evidence type="ECO:0000313" key="10">
    <source>
        <dbReference type="Proteomes" id="UP000034954"/>
    </source>
</evidence>
<evidence type="ECO:0000313" key="9">
    <source>
        <dbReference type="EMBL" id="KKO21013.1"/>
    </source>
</evidence>
<dbReference type="SUPFAM" id="SSF52029">
    <property type="entry name" value="GroEL apical domain-like"/>
    <property type="match status" value="1"/>
</dbReference>
<comment type="function">
    <text evidence="6 8">Together with its co-chaperonin GroES, plays an essential role in assisting protein folding. The GroEL-GroES system forms a nano-cage that allows encapsulation of the non-native substrate proteins and provides a physical environment optimized to promote and accelerate protein folding.</text>
</comment>
<dbReference type="GO" id="GO:0005737">
    <property type="term" value="C:cytoplasm"/>
    <property type="evidence" value="ECO:0007669"/>
    <property type="project" value="UniProtKB-SubCell"/>
</dbReference>
<dbReference type="GO" id="GO:0005524">
    <property type="term" value="F:ATP binding"/>
    <property type="evidence" value="ECO:0007669"/>
    <property type="project" value="UniProtKB-UniRule"/>
</dbReference>
<evidence type="ECO:0000256" key="6">
    <source>
        <dbReference type="HAMAP-Rule" id="MF_00600"/>
    </source>
</evidence>
<keyword evidence="5 6" id="KW-0413">Isomerase</keyword>
<reference evidence="9 10" key="1">
    <citation type="journal article" date="2013" name="BMC Microbiol.">
        <title>Identification of the type II cytochrome c maturation pathway in anammox bacteria by comparative genomics.</title>
        <authorList>
            <person name="Ferousi C."/>
            <person name="Speth D.R."/>
            <person name="Reimann J."/>
            <person name="Op den Camp H.J."/>
            <person name="Allen J.W."/>
            <person name="Keltjens J.T."/>
            <person name="Jetten M.S."/>
        </authorList>
    </citation>
    <scope>NUCLEOTIDE SEQUENCE [LARGE SCALE GENOMIC DNA]</scope>
    <source>
        <strain evidence="9">RU1</strain>
    </source>
</reference>
<dbReference type="Gene3D" id="3.30.260.10">
    <property type="entry name" value="TCP-1-like chaperonin intermediate domain"/>
    <property type="match status" value="1"/>
</dbReference>
<dbReference type="EMBL" id="LAQJ01000031">
    <property type="protein sequence ID" value="KKO21013.1"/>
    <property type="molecule type" value="Genomic_DNA"/>
</dbReference>
<evidence type="ECO:0000256" key="4">
    <source>
        <dbReference type="ARBA" id="ARBA00023186"/>
    </source>
</evidence>
<dbReference type="NCBIfam" id="TIGR02348">
    <property type="entry name" value="GroEL"/>
    <property type="match status" value="1"/>
</dbReference>
<evidence type="ECO:0000256" key="2">
    <source>
        <dbReference type="ARBA" id="ARBA00022741"/>
    </source>
</evidence>
<dbReference type="PATRIC" id="fig|380242.3.peg.320"/>
<gene>
    <name evidence="6" type="primary">groEL</name>
    <name evidence="6" type="synonym">groL</name>
    <name evidence="9" type="ORF">BROFUL_00262</name>
</gene>
<dbReference type="Pfam" id="PF00118">
    <property type="entry name" value="Cpn60_TCP1"/>
    <property type="match status" value="1"/>
</dbReference>
<dbReference type="EC" id="5.6.1.7" evidence="6"/>
<dbReference type="CDD" id="cd03344">
    <property type="entry name" value="GroEL"/>
    <property type="match status" value="1"/>
</dbReference>
<dbReference type="GO" id="GO:0016853">
    <property type="term" value="F:isomerase activity"/>
    <property type="evidence" value="ECO:0007669"/>
    <property type="project" value="UniProtKB-KW"/>
</dbReference>
<protein>
    <recommendedName>
        <fullName evidence="6">Chaperonin GroEL</fullName>
        <ecNumber evidence="6">5.6.1.7</ecNumber>
    </recommendedName>
    <alternativeName>
        <fullName evidence="6">60 kDa chaperonin</fullName>
    </alternativeName>
    <alternativeName>
        <fullName evidence="6">Chaperonin-60</fullName>
        <shortName evidence="6">Cpn60</shortName>
    </alternativeName>
</protein>
<dbReference type="FunFam" id="3.50.7.10:FF:000001">
    <property type="entry name" value="60 kDa chaperonin"/>
    <property type="match status" value="1"/>
</dbReference>
<comment type="similarity">
    <text evidence="1 6 7">Belongs to the chaperonin (HSP60) family.</text>
</comment>
<dbReference type="PANTHER" id="PTHR45633">
    <property type="entry name" value="60 KDA HEAT SHOCK PROTEIN, MITOCHONDRIAL"/>
    <property type="match status" value="1"/>
</dbReference>
<evidence type="ECO:0000256" key="3">
    <source>
        <dbReference type="ARBA" id="ARBA00022840"/>
    </source>
</evidence>
<name>A0A0M2UY55_9BACT</name>
<dbReference type="InterPro" id="IPR018370">
    <property type="entry name" value="Chaperonin_Cpn60_CS"/>
</dbReference>
<proteinExistence type="inferred from homology"/>
<comment type="subcellular location">
    <subcellularLocation>
        <location evidence="6">Cytoplasm</location>
    </subcellularLocation>
</comment>
<dbReference type="InterPro" id="IPR027413">
    <property type="entry name" value="GROEL-like_equatorial_sf"/>
</dbReference>
<accession>A0A0M2UY55</accession>
<dbReference type="InterPro" id="IPR027410">
    <property type="entry name" value="TCP-1-like_intermed_sf"/>
</dbReference>
<evidence type="ECO:0000256" key="5">
    <source>
        <dbReference type="ARBA" id="ARBA00023235"/>
    </source>
</evidence>
<dbReference type="GO" id="GO:0051082">
    <property type="term" value="F:unfolded protein binding"/>
    <property type="evidence" value="ECO:0007669"/>
    <property type="project" value="UniProtKB-UniRule"/>
</dbReference>
<evidence type="ECO:0000256" key="1">
    <source>
        <dbReference type="ARBA" id="ARBA00006607"/>
    </source>
</evidence>
<dbReference type="NCBIfam" id="NF000592">
    <property type="entry name" value="PRK00013.1"/>
    <property type="match status" value="1"/>
</dbReference>
<dbReference type="NCBIfam" id="NF009487">
    <property type="entry name" value="PRK12849.1"/>
    <property type="match status" value="1"/>
</dbReference>
<dbReference type="SUPFAM" id="SSF48592">
    <property type="entry name" value="GroEL equatorial domain-like"/>
    <property type="match status" value="2"/>
</dbReference>
<keyword evidence="4 6" id="KW-0143">Chaperone</keyword>
<evidence type="ECO:0000256" key="8">
    <source>
        <dbReference type="RuleBase" id="RU000419"/>
    </source>
</evidence>
<dbReference type="NCBIfam" id="NF009489">
    <property type="entry name" value="PRK12851.1"/>
    <property type="match status" value="1"/>
</dbReference>
<keyword evidence="6" id="KW-0963">Cytoplasm</keyword>
<keyword evidence="2 6" id="KW-0547">Nucleotide-binding</keyword>
<dbReference type="PRINTS" id="PR00298">
    <property type="entry name" value="CHAPERONIN60"/>
</dbReference>
<dbReference type="Gene3D" id="1.10.560.10">
    <property type="entry name" value="GroEL-like equatorial domain"/>
    <property type="match status" value="1"/>
</dbReference>
<dbReference type="AlphaFoldDB" id="A0A0M2UY55"/>
<dbReference type="GO" id="GO:0140662">
    <property type="term" value="F:ATP-dependent protein folding chaperone"/>
    <property type="evidence" value="ECO:0007669"/>
    <property type="project" value="InterPro"/>
</dbReference>
<dbReference type="GO" id="GO:0042026">
    <property type="term" value="P:protein refolding"/>
    <property type="evidence" value="ECO:0007669"/>
    <property type="project" value="UniProtKB-UniRule"/>
</dbReference>
<feature type="binding site" evidence="6">
    <location>
        <begin position="30"/>
        <end position="33"/>
    </location>
    <ligand>
        <name>ATP</name>
        <dbReference type="ChEBI" id="CHEBI:30616"/>
    </ligand>
</feature>
<dbReference type="Gene3D" id="3.50.7.10">
    <property type="entry name" value="GroEL"/>
    <property type="match status" value="1"/>
</dbReference>
<keyword evidence="10" id="KW-1185">Reference proteome</keyword>
<dbReference type="InterPro" id="IPR002423">
    <property type="entry name" value="Cpn60/GroEL/TCP-1"/>
</dbReference>
<organism evidence="9 10">
    <name type="scientific">Candidatus Brocadia fulgida</name>
    <dbReference type="NCBI Taxonomy" id="380242"/>
    <lineage>
        <taxon>Bacteria</taxon>
        <taxon>Pseudomonadati</taxon>
        <taxon>Planctomycetota</taxon>
        <taxon>Candidatus Brocadiia</taxon>
        <taxon>Candidatus Brocadiales</taxon>
        <taxon>Candidatus Brocadiaceae</taxon>
        <taxon>Candidatus Brocadia</taxon>
    </lineage>
</organism>
<comment type="caution">
    <text evidence="9">The sequence shown here is derived from an EMBL/GenBank/DDBJ whole genome shotgun (WGS) entry which is preliminary data.</text>
</comment>